<comment type="subcellular location">
    <subcellularLocation>
        <location evidence="1">Nucleus</location>
    </subcellularLocation>
</comment>
<name>A0ABN8I832_9NEOP</name>
<comment type="similarity">
    <text evidence="2">Belongs to the rad17/RAD24 family.</text>
</comment>
<keyword evidence="4" id="KW-0227">DNA damage</keyword>
<keyword evidence="5" id="KW-0067">ATP-binding</keyword>
<gene>
    <name evidence="8" type="ORF">IPOD504_LOCUS6201</name>
</gene>
<organism evidence="8 9">
    <name type="scientific">Iphiclides podalirius</name>
    <name type="common">scarce swallowtail</name>
    <dbReference type="NCBI Taxonomy" id="110791"/>
    <lineage>
        <taxon>Eukaryota</taxon>
        <taxon>Metazoa</taxon>
        <taxon>Ecdysozoa</taxon>
        <taxon>Arthropoda</taxon>
        <taxon>Hexapoda</taxon>
        <taxon>Insecta</taxon>
        <taxon>Pterygota</taxon>
        <taxon>Neoptera</taxon>
        <taxon>Endopterygota</taxon>
        <taxon>Lepidoptera</taxon>
        <taxon>Glossata</taxon>
        <taxon>Ditrysia</taxon>
        <taxon>Papilionoidea</taxon>
        <taxon>Papilionidae</taxon>
        <taxon>Papilioninae</taxon>
        <taxon>Iphiclides</taxon>
    </lineage>
</organism>
<dbReference type="Proteomes" id="UP000837857">
    <property type="component" value="Chromosome 18"/>
</dbReference>
<protein>
    <recommendedName>
        <fullName evidence="10">Cell cycle checkpoint protein RAD17</fullName>
    </recommendedName>
</protein>
<dbReference type="EMBL" id="OW152830">
    <property type="protein sequence ID" value="CAH2048589.1"/>
    <property type="molecule type" value="Genomic_DNA"/>
</dbReference>
<dbReference type="PANTHER" id="PTHR12172:SF0">
    <property type="entry name" value="CELL CYCLE CHECKPOINT PROTEIN RAD17"/>
    <property type="match status" value="1"/>
</dbReference>
<sequence>MQKGKTWFKPMFDFDNNEKDTTKKLKREVRKERKSFEKSSTPHCKDKFETPMIDHKNWMKNFDPVKVEDLAVHSKKIQEIEQWLHNSSKQSYGILLLSGPVGCGKTATVQTIAAKHKIKITEWITPLDIEIPTDYGENEFKEKQSKKFADFIINAANYTSLIDNNSNKLVLVEDFPNNFLRTPSEFTNVLQEYSQRAKSPIVFICSENNSDNKNTALNLFTPSFKEQFKIHHIVFNSISTTGLKAALKRATDIISKKYSAIYNIPSTDIIESVVNTSAGDVRSAILNLHFASLKGINHSLETSVIKEAKMKGKTKKKKTTYKFMSLGKDQTVSILHGVGRVLNPKILLEDDGKQKLTHAPEDTVEQFLSNPRTFVNFLEENYFPHFSCTNDVDKAASALSYADYMLAEWREKYCQEYGLYIAVAGLMLANKTPVSAWNPVRGPKNMNVKYPSVQELPLLNKSYIYKGKILATDYISYCKIIGSKSCCEESLNEDEYIE</sequence>
<evidence type="ECO:0000256" key="7">
    <source>
        <dbReference type="ARBA" id="ARBA00023306"/>
    </source>
</evidence>
<feature type="non-terminal residue" evidence="8">
    <location>
        <position position="498"/>
    </location>
</feature>
<dbReference type="PANTHER" id="PTHR12172">
    <property type="entry name" value="CELL CYCLE CHECKPOINT PROTEIN RAD17"/>
    <property type="match status" value="1"/>
</dbReference>
<keyword evidence="7" id="KW-0131">Cell cycle</keyword>
<evidence type="ECO:0000256" key="2">
    <source>
        <dbReference type="ARBA" id="ARBA00006168"/>
    </source>
</evidence>
<evidence type="ECO:0000313" key="9">
    <source>
        <dbReference type="Proteomes" id="UP000837857"/>
    </source>
</evidence>
<proteinExistence type="inferred from homology"/>
<evidence type="ECO:0000256" key="3">
    <source>
        <dbReference type="ARBA" id="ARBA00022741"/>
    </source>
</evidence>
<keyword evidence="6" id="KW-0539">Nucleus</keyword>
<evidence type="ECO:0000256" key="5">
    <source>
        <dbReference type="ARBA" id="ARBA00022840"/>
    </source>
</evidence>
<dbReference type="Pfam" id="PF03215">
    <property type="entry name" value="Rad17"/>
    <property type="match status" value="1"/>
</dbReference>
<accession>A0ABN8I832</accession>
<keyword evidence="9" id="KW-1185">Reference proteome</keyword>
<evidence type="ECO:0008006" key="10">
    <source>
        <dbReference type="Google" id="ProtNLM"/>
    </source>
</evidence>
<reference evidence="8" key="1">
    <citation type="submission" date="2022-03" db="EMBL/GenBank/DDBJ databases">
        <authorList>
            <person name="Martin H S."/>
        </authorList>
    </citation>
    <scope>NUCLEOTIDE SEQUENCE</scope>
</reference>
<dbReference type="Gene3D" id="3.40.50.300">
    <property type="entry name" value="P-loop containing nucleotide triphosphate hydrolases"/>
    <property type="match status" value="1"/>
</dbReference>
<dbReference type="InterPro" id="IPR004582">
    <property type="entry name" value="Checkpoint_prot_Rad17_Rad24"/>
</dbReference>
<evidence type="ECO:0000256" key="1">
    <source>
        <dbReference type="ARBA" id="ARBA00004123"/>
    </source>
</evidence>
<keyword evidence="3" id="KW-0547">Nucleotide-binding</keyword>
<dbReference type="InterPro" id="IPR027417">
    <property type="entry name" value="P-loop_NTPase"/>
</dbReference>
<evidence type="ECO:0000313" key="8">
    <source>
        <dbReference type="EMBL" id="CAH2048589.1"/>
    </source>
</evidence>
<evidence type="ECO:0000256" key="4">
    <source>
        <dbReference type="ARBA" id="ARBA00022763"/>
    </source>
</evidence>
<evidence type="ECO:0000256" key="6">
    <source>
        <dbReference type="ARBA" id="ARBA00023242"/>
    </source>
</evidence>
<dbReference type="SUPFAM" id="SSF52540">
    <property type="entry name" value="P-loop containing nucleoside triphosphate hydrolases"/>
    <property type="match status" value="1"/>
</dbReference>